<proteinExistence type="predicted"/>
<dbReference type="EMBL" id="JBIRYO010000029">
    <property type="protein sequence ID" value="MFI2477847.1"/>
    <property type="molecule type" value="Genomic_DNA"/>
</dbReference>
<reference evidence="4 5" key="1">
    <citation type="submission" date="2024-10" db="EMBL/GenBank/DDBJ databases">
        <title>The Natural Products Discovery Center: Release of the First 8490 Sequenced Strains for Exploring Actinobacteria Biosynthetic Diversity.</title>
        <authorList>
            <person name="Kalkreuter E."/>
            <person name="Kautsar S.A."/>
            <person name="Yang D."/>
            <person name="Bader C.D."/>
            <person name="Teijaro C.N."/>
            <person name="Fluegel L."/>
            <person name="Davis C.M."/>
            <person name="Simpson J.R."/>
            <person name="Lauterbach L."/>
            <person name="Steele A.D."/>
            <person name="Gui C."/>
            <person name="Meng S."/>
            <person name="Li G."/>
            <person name="Viehrig K."/>
            <person name="Ye F."/>
            <person name="Su P."/>
            <person name="Kiefer A.F."/>
            <person name="Nichols A."/>
            <person name="Cepeda A.J."/>
            <person name="Yan W."/>
            <person name="Fan B."/>
            <person name="Jiang Y."/>
            <person name="Adhikari A."/>
            <person name="Zheng C.-J."/>
            <person name="Schuster L."/>
            <person name="Cowan T.M."/>
            <person name="Smanski M.J."/>
            <person name="Chevrette M.G."/>
            <person name="De Carvalho L.P.S."/>
            <person name="Shen B."/>
        </authorList>
    </citation>
    <scope>NUCLEOTIDE SEQUENCE [LARGE SCALE GENOMIC DNA]</scope>
    <source>
        <strain evidence="4 5">NPDC019275</strain>
    </source>
</reference>
<sequence length="683" mass="71428">MGGTFTDVVVTDSFSTWRAKSPTDPADFACGVLDAVAKIATQTDTTVDSLLPQVGRFGLGTTAVTNVVATRGGVHPGLITTAGFEWHALAARGRRVSVGGFLEAPWTPIDEHNIRGVRERTTRDGLTPLELDVDEVLAAGKDLIENEGVEALAVSFLWSFRHPANEALATQALRDAYPDVPVFSGAELHPVIREYERTIVALLNAVCANALSGIETLEDRLAARGMRTPLLVLQATGGTTTVAEARRHPLALLGSGPAAGVVAAAEILSTTGHQTAITCDLGGTSLDVSMVIGGEPERRQRGDVHGHLVAQSSVDVESVGAGGGSIAWVDGRGLLRVGPRSARAVPGPVCYGRGGVEPTLTDAMVVLGYIEPSRFLAGSMPLDGDAAAAACEELGAKIGLTGPETAWGIREVALADMIRATRSRISAGGHDPRHLTLVTSGGSGSLFAPSIAAALSIPTVVAPAAASVLSAFGAASAEVRHERLAAYDCPLAEVDQVDVVAVLNRLADSVDSAVANDGVEIAARAVRFEADVRFFRQAFHLPVPLEIENFDPDAVRDAFLEAYALRYGRGAIMMETPIELAALRAIGTGAVSRAAMPIDLDGVAHGTPATPIGIRAVRLERHEASPTSVFVASELRPGHRIDGPALIDDTDTTLFVPSGGTVHVDKRHSLNLEFDYSTRSESD</sequence>
<name>A0ABW7X9M9_9NOCA</name>
<feature type="domain" description="Hydantoinase/oxoprolinase N-terminal" evidence="2">
    <location>
        <begin position="1"/>
        <end position="175"/>
    </location>
</feature>
<protein>
    <submittedName>
        <fullName evidence="4">Hydantoinase/oxoprolinase family protein</fullName>
    </submittedName>
</protein>
<dbReference type="PANTHER" id="PTHR11365:SF23">
    <property type="entry name" value="HYPOTHETICAL 5-OXOPROLINASE (EUROFUNG)-RELATED"/>
    <property type="match status" value="1"/>
</dbReference>
<evidence type="ECO:0000313" key="4">
    <source>
        <dbReference type="EMBL" id="MFI2477847.1"/>
    </source>
</evidence>
<evidence type="ECO:0000259" key="1">
    <source>
        <dbReference type="Pfam" id="PF01968"/>
    </source>
</evidence>
<gene>
    <name evidence="4" type="ORF">ACH49W_31165</name>
</gene>
<comment type="caution">
    <text evidence="4">The sequence shown here is derived from an EMBL/GenBank/DDBJ whole genome shotgun (WGS) entry which is preliminary data.</text>
</comment>
<feature type="domain" description="Hydantoinase A/oxoprolinase" evidence="1">
    <location>
        <begin position="197"/>
        <end position="482"/>
    </location>
</feature>
<evidence type="ECO:0000259" key="2">
    <source>
        <dbReference type="Pfam" id="PF05378"/>
    </source>
</evidence>
<dbReference type="Pfam" id="PF05378">
    <property type="entry name" value="Hydant_A_N"/>
    <property type="match status" value="1"/>
</dbReference>
<dbReference type="Pfam" id="PF19278">
    <property type="entry name" value="Hydant_A_C"/>
    <property type="match status" value="1"/>
</dbReference>
<dbReference type="RefSeq" id="WP_397095254.1">
    <property type="nucleotide sequence ID" value="NZ_JBIRYO010000029.1"/>
</dbReference>
<dbReference type="Pfam" id="PF01968">
    <property type="entry name" value="Hydantoinase_A"/>
    <property type="match status" value="1"/>
</dbReference>
<accession>A0ABW7X9M9</accession>
<dbReference type="InterPro" id="IPR008040">
    <property type="entry name" value="Hydant_A_N"/>
</dbReference>
<dbReference type="Proteomes" id="UP001611415">
    <property type="component" value="Unassembled WGS sequence"/>
</dbReference>
<evidence type="ECO:0000313" key="5">
    <source>
        <dbReference type="Proteomes" id="UP001611415"/>
    </source>
</evidence>
<dbReference type="InterPro" id="IPR049517">
    <property type="entry name" value="ACX-like_C"/>
</dbReference>
<dbReference type="InterPro" id="IPR002821">
    <property type="entry name" value="Hydantoinase_A"/>
</dbReference>
<evidence type="ECO:0000259" key="3">
    <source>
        <dbReference type="Pfam" id="PF19278"/>
    </source>
</evidence>
<organism evidence="4 5">
    <name type="scientific">Nocardia xishanensis</name>
    <dbReference type="NCBI Taxonomy" id="238964"/>
    <lineage>
        <taxon>Bacteria</taxon>
        <taxon>Bacillati</taxon>
        <taxon>Actinomycetota</taxon>
        <taxon>Actinomycetes</taxon>
        <taxon>Mycobacteriales</taxon>
        <taxon>Nocardiaceae</taxon>
        <taxon>Nocardia</taxon>
    </lineage>
</organism>
<dbReference type="InterPro" id="IPR045079">
    <property type="entry name" value="Oxoprolinase-like"/>
</dbReference>
<dbReference type="PANTHER" id="PTHR11365">
    <property type="entry name" value="5-OXOPROLINASE RELATED"/>
    <property type="match status" value="1"/>
</dbReference>
<feature type="domain" description="Acetophenone carboxylase-like C-terminal" evidence="3">
    <location>
        <begin position="504"/>
        <end position="670"/>
    </location>
</feature>
<keyword evidence="5" id="KW-1185">Reference proteome</keyword>